<sequence>MGSIGNTAHRPIREHTRLHQFVVDALLLGVESGIQHVVCPLFLRQDGDGIPVLADRFQDSAAPARLVQREVESEREFGVATHVVTFVSRSPTPNGLRRRRGQGHSRRSKITMTWITSIESGAPRSRRPRPVVRVDDGALVVGWVRPAGRPRSRG</sequence>
<name>C1B8L0_RHOOB</name>
<dbReference type="KEGG" id="rop:ROP_37660"/>
<evidence type="ECO:0000313" key="1">
    <source>
        <dbReference type="EMBL" id="BAH52013.1"/>
    </source>
</evidence>
<reference evidence="1 2" key="1">
    <citation type="submission" date="2009-03" db="EMBL/GenBank/DDBJ databases">
        <title>Comparison of the complete genome sequences of Rhodococcus erythropolis PR4 and Rhodococcus opacus B4.</title>
        <authorList>
            <person name="Takarada H."/>
            <person name="Sekine M."/>
            <person name="Hosoyama A."/>
            <person name="Yamada R."/>
            <person name="Fujisawa T."/>
            <person name="Omata S."/>
            <person name="Shimizu A."/>
            <person name="Tsukatani N."/>
            <person name="Tanikawa S."/>
            <person name="Fujita N."/>
            <person name="Harayama S."/>
        </authorList>
    </citation>
    <scope>NUCLEOTIDE SEQUENCE [LARGE SCALE GENOMIC DNA]</scope>
    <source>
        <strain evidence="1 2">B4</strain>
    </source>
</reference>
<dbReference type="HOGENOM" id="CLU_1702873_0_0_11"/>
<organism evidence="1 2">
    <name type="scientific">Rhodococcus opacus (strain B4)</name>
    <dbReference type="NCBI Taxonomy" id="632772"/>
    <lineage>
        <taxon>Bacteria</taxon>
        <taxon>Bacillati</taxon>
        <taxon>Actinomycetota</taxon>
        <taxon>Actinomycetes</taxon>
        <taxon>Mycobacteriales</taxon>
        <taxon>Nocardiaceae</taxon>
        <taxon>Rhodococcus</taxon>
    </lineage>
</organism>
<gene>
    <name evidence="1" type="ordered locus">ROP_37660</name>
</gene>
<dbReference type="AlphaFoldDB" id="C1B8L0"/>
<protein>
    <submittedName>
        <fullName evidence="1">Uncharacterized protein</fullName>
    </submittedName>
</protein>
<proteinExistence type="predicted"/>
<accession>C1B8L0</accession>
<dbReference type="Proteomes" id="UP000002212">
    <property type="component" value="Chromosome"/>
</dbReference>
<dbReference type="EMBL" id="AP011115">
    <property type="protein sequence ID" value="BAH52013.1"/>
    <property type="molecule type" value="Genomic_DNA"/>
</dbReference>
<dbReference type="STRING" id="632772.ROP_37660"/>
<evidence type="ECO:0000313" key="2">
    <source>
        <dbReference type="Proteomes" id="UP000002212"/>
    </source>
</evidence>